<keyword evidence="8" id="KW-0449">Lipoprotein</keyword>
<accession>A0AAV6Y807</accession>
<dbReference type="SMART" id="SM00499">
    <property type="entry name" value="AAI"/>
    <property type="match status" value="1"/>
</dbReference>
<evidence type="ECO:0000256" key="10">
    <source>
        <dbReference type="SAM" id="SignalP"/>
    </source>
</evidence>
<dbReference type="InterPro" id="IPR043325">
    <property type="entry name" value="LTSS"/>
</dbReference>
<proteinExistence type="inferred from homology"/>
<keyword evidence="7" id="KW-0325">Glycoprotein</keyword>
<keyword evidence="4" id="KW-0472">Membrane</keyword>
<evidence type="ECO:0000313" key="13">
    <source>
        <dbReference type="Proteomes" id="UP000826271"/>
    </source>
</evidence>
<keyword evidence="3" id="KW-1003">Cell membrane</keyword>
<keyword evidence="13" id="KW-1185">Reference proteome</keyword>
<dbReference type="GO" id="GO:0098552">
    <property type="term" value="C:side of membrane"/>
    <property type="evidence" value="ECO:0007669"/>
    <property type="project" value="UniProtKB-KW"/>
</dbReference>
<evidence type="ECO:0000256" key="4">
    <source>
        <dbReference type="ARBA" id="ARBA00022622"/>
    </source>
</evidence>
<evidence type="ECO:0000256" key="3">
    <source>
        <dbReference type="ARBA" id="ARBA00022475"/>
    </source>
</evidence>
<dbReference type="AlphaFoldDB" id="A0AAV6Y807"/>
<keyword evidence="4" id="KW-0336">GPI-anchor</keyword>
<evidence type="ECO:0000256" key="1">
    <source>
        <dbReference type="ARBA" id="ARBA00004609"/>
    </source>
</evidence>
<dbReference type="Gene3D" id="1.10.110.10">
    <property type="entry name" value="Plant lipid-transfer and hydrophobic proteins"/>
    <property type="match status" value="1"/>
</dbReference>
<name>A0AAV6Y807_9LAMI</name>
<comment type="subcellular location">
    <subcellularLocation>
        <location evidence="1">Cell membrane</location>
        <topology evidence="1">Lipid-anchor</topology>
        <topology evidence="1">GPI-anchor</topology>
    </subcellularLocation>
</comment>
<comment type="similarity">
    <text evidence="2">Belongs to the plant LTP family.</text>
</comment>
<organism evidence="12 13">
    <name type="scientific">Buddleja alternifolia</name>
    <dbReference type="NCBI Taxonomy" id="168488"/>
    <lineage>
        <taxon>Eukaryota</taxon>
        <taxon>Viridiplantae</taxon>
        <taxon>Streptophyta</taxon>
        <taxon>Embryophyta</taxon>
        <taxon>Tracheophyta</taxon>
        <taxon>Spermatophyta</taxon>
        <taxon>Magnoliopsida</taxon>
        <taxon>eudicotyledons</taxon>
        <taxon>Gunneridae</taxon>
        <taxon>Pentapetalae</taxon>
        <taxon>asterids</taxon>
        <taxon>lamiids</taxon>
        <taxon>Lamiales</taxon>
        <taxon>Scrophulariaceae</taxon>
        <taxon>Buddlejeae</taxon>
        <taxon>Buddleja</taxon>
    </lineage>
</organism>
<evidence type="ECO:0000313" key="12">
    <source>
        <dbReference type="EMBL" id="KAG8391341.1"/>
    </source>
</evidence>
<protein>
    <recommendedName>
        <fullName evidence="11">Bifunctional inhibitor/plant lipid transfer protein/seed storage helical domain-containing protein</fullName>
    </recommendedName>
</protein>
<keyword evidence="5 10" id="KW-0732">Signal</keyword>
<comment type="caution">
    <text evidence="12">The sequence shown here is derived from an EMBL/GenBank/DDBJ whole genome shotgun (WGS) entry which is preliminary data.</text>
</comment>
<feature type="domain" description="Bifunctional inhibitor/plant lipid transfer protein/seed storage helical" evidence="11">
    <location>
        <begin position="32"/>
        <end position="109"/>
    </location>
</feature>
<evidence type="ECO:0000256" key="6">
    <source>
        <dbReference type="ARBA" id="ARBA00023157"/>
    </source>
</evidence>
<dbReference type="Pfam" id="PF14368">
    <property type="entry name" value="LTP_2"/>
    <property type="match status" value="1"/>
</dbReference>
<evidence type="ECO:0000256" key="7">
    <source>
        <dbReference type="ARBA" id="ARBA00023180"/>
    </source>
</evidence>
<feature type="signal peptide" evidence="10">
    <location>
        <begin position="1"/>
        <end position="23"/>
    </location>
</feature>
<reference evidence="12" key="1">
    <citation type="submission" date="2019-10" db="EMBL/GenBank/DDBJ databases">
        <authorList>
            <person name="Zhang R."/>
            <person name="Pan Y."/>
            <person name="Wang J."/>
            <person name="Ma R."/>
            <person name="Yu S."/>
        </authorList>
    </citation>
    <scope>NUCLEOTIDE SEQUENCE</scope>
    <source>
        <strain evidence="12">LA-IB0</strain>
        <tissue evidence="12">Leaf</tissue>
    </source>
</reference>
<feature type="region of interest" description="Disordered" evidence="9">
    <location>
        <begin position="129"/>
        <end position="159"/>
    </location>
</feature>
<dbReference type="Proteomes" id="UP000826271">
    <property type="component" value="Unassembled WGS sequence"/>
</dbReference>
<dbReference type="PANTHER" id="PTHR33044">
    <property type="entry name" value="BIFUNCTIONAL INHIBITOR/LIPID-TRANSFER PROTEIN/SEED STORAGE 2S ALBUMIN SUPERFAMILY PROTEIN-RELATED"/>
    <property type="match status" value="1"/>
</dbReference>
<dbReference type="EMBL" id="WHWC01000001">
    <property type="protein sequence ID" value="KAG8391341.1"/>
    <property type="molecule type" value="Genomic_DNA"/>
</dbReference>
<dbReference type="CDD" id="cd00010">
    <property type="entry name" value="AAI_LTSS"/>
    <property type="match status" value="1"/>
</dbReference>
<dbReference type="InterPro" id="IPR036312">
    <property type="entry name" value="Bifun_inhib/LTP/seed_sf"/>
</dbReference>
<feature type="compositionally biased region" description="Polar residues" evidence="9">
    <location>
        <begin position="129"/>
        <end position="157"/>
    </location>
</feature>
<evidence type="ECO:0000256" key="2">
    <source>
        <dbReference type="ARBA" id="ARBA00009748"/>
    </source>
</evidence>
<evidence type="ECO:0000256" key="8">
    <source>
        <dbReference type="ARBA" id="ARBA00023288"/>
    </source>
</evidence>
<gene>
    <name evidence="12" type="ORF">BUALT_Bualt01G0177800</name>
</gene>
<evidence type="ECO:0000256" key="5">
    <source>
        <dbReference type="ARBA" id="ARBA00022729"/>
    </source>
</evidence>
<evidence type="ECO:0000256" key="9">
    <source>
        <dbReference type="SAM" id="MobiDB-lite"/>
    </source>
</evidence>
<feature type="chain" id="PRO_5043742382" description="Bifunctional inhibitor/plant lipid transfer protein/seed storage helical domain-containing protein" evidence="10">
    <location>
        <begin position="24"/>
        <end position="187"/>
    </location>
</feature>
<dbReference type="SUPFAM" id="SSF47699">
    <property type="entry name" value="Bifunctional inhibitor/lipid-transfer protein/seed storage 2S albumin"/>
    <property type="match status" value="1"/>
</dbReference>
<keyword evidence="6" id="KW-1015">Disulfide bond</keyword>
<evidence type="ECO:0000259" key="11">
    <source>
        <dbReference type="SMART" id="SM00499"/>
    </source>
</evidence>
<dbReference type="GO" id="GO:0005886">
    <property type="term" value="C:plasma membrane"/>
    <property type="evidence" value="ECO:0007669"/>
    <property type="project" value="UniProtKB-SubCell"/>
</dbReference>
<dbReference type="InterPro" id="IPR016140">
    <property type="entry name" value="Bifunc_inhib/LTP/seed_store"/>
</dbReference>
<sequence length="187" mass="19827">MDAHTRFPLLLALILLFLSLATSDNSKDKEECEGLIVGLGTCLSYVGGNSKAPTPDCCSALKHVLETNKKCLCVVIKDRNDPDLGVKINVTLALGLPKVCNVPANNSKCPELLNLPPDSPDAQIFYPPANTTSHVKSNSTSAPAGANTPGSRAQQKSGGCGNGNRFPVLEIMGGLMLLWAFTENFIM</sequence>
<dbReference type="FunFam" id="1.10.110.10:FF:000001">
    <property type="entry name" value="Bifunctional inhibitor/lipid-transfer protein/seed storage 2S albumin superfamily protein"/>
    <property type="match status" value="1"/>
</dbReference>